<dbReference type="Proteomes" id="UP000293465">
    <property type="component" value="Unassembled WGS sequence"/>
</dbReference>
<organism evidence="1 2">
    <name type="scientific">Aliivibrio finisterrensis</name>
    <dbReference type="NCBI Taxonomy" id="511998"/>
    <lineage>
        <taxon>Bacteria</taxon>
        <taxon>Pseudomonadati</taxon>
        <taxon>Pseudomonadota</taxon>
        <taxon>Gammaproteobacteria</taxon>
        <taxon>Vibrionales</taxon>
        <taxon>Vibrionaceae</taxon>
        <taxon>Aliivibrio</taxon>
    </lineage>
</organism>
<protein>
    <submittedName>
        <fullName evidence="1">Uncharacterized protein</fullName>
    </submittedName>
</protein>
<name>A0A4Q5KKK3_9GAMM</name>
<dbReference type="NCBIfam" id="TIGR01053">
    <property type="entry name" value="LSD1"/>
    <property type="match status" value="1"/>
</dbReference>
<gene>
    <name evidence="1" type="ORF">ERW49_08075</name>
</gene>
<dbReference type="EMBL" id="SEZJ01000006">
    <property type="protein sequence ID" value="RYU46767.1"/>
    <property type="molecule type" value="Genomic_DNA"/>
</dbReference>
<reference evidence="1 2" key="1">
    <citation type="submission" date="2019-02" db="EMBL/GenBank/DDBJ databases">
        <title>Genome sequences of Aliivibrio finisterrensis strains from farmed Atlantic salmon.</title>
        <authorList>
            <person name="Bowman J.P."/>
        </authorList>
    </citation>
    <scope>NUCLEOTIDE SEQUENCE [LARGE SCALE GENOMIC DNA]</scope>
    <source>
        <strain evidence="1 2">A32</strain>
    </source>
</reference>
<comment type="caution">
    <text evidence="1">The sequence shown here is derived from an EMBL/GenBank/DDBJ whole genome shotgun (WGS) entry which is preliminary data.</text>
</comment>
<evidence type="ECO:0000313" key="2">
    <source>
        <dbReference type="Proteomes" id="UP000293465"/>
    </source>
</evidence>
<sequence>MVTQCSGKRTKIKWLRGSKRIALNICTNR</sequence>
<proteinExistence type="predicted"/>
<dbReference type="AlphaFoldDB" id="A0A4Q5KKK3"/>
<evidence type="ECO:0000313" key="1">
    <source>
        <dbReference type="EMBL" id="RYU46767.1"/>
    </source>
</evidence>
<accession>A0A4Q5KKK3</accession>